<comment type="similarity">
    <text evidence="2">Belongs to the TspO/BZRP family.</text>
</comment>
<dbReference type="PANTHER" id="PTHR10057">
    <property type="entry name" value="PERIPHERAL-TYPE BENZODIAZEPINE RECEPTOR"/>
    <property type="match status" value="1"/>
</dbReference>
<feature type="transmembrane region" description="Helical" evidence="6">
    <location>
        <begin position="81"/>
        <end position="100"/>
    </location>
</feature>
<sequence length="162" mass="18268">MRPRSYTRQLLGLVGWFLFVYATATIGAVASIQAVSFYLQLTRPAWAPPAWAFGPVWTALYALMAMAAWLVWRSPGRSRGALTLFVIQLAANALWSWLFFVWHIGAYAFIEVLLVVLIVATLAEFWRVSRLAAALLLPYLAWVLFAAMLTWSVWRNNPGFLG</sequence>
<keyword evidence="3 6" id="KW-0812">Transmembrane</keyword>
<evidence type="ECO:0000256" key="4">
    <source>
        <dbReference type="ARBA" id="ARBA00022989"/>
    </source>
</evidence>
<feature type="transmembrane region" description="Helical" evidence="6">
    <location>
        <begin position="12"/>
        <end position="39"/>
    </location>
</feature>
<keyword evidence="4 6" id="KW-1133">Transmembrane helix</keyword>
<dbReference type="PIRSF" id="PIRSF005859">
    <property type="entry name" value="PBR"/>
    <property type="match status" value="1"/>
</dbReference>
<evidence type="ECO:0000313" key="7">
    <source>
        <dbReference type="EMBL" id="AOU96956.1"/>
    </source>
</evidence>
<dbReference type="InterPro" id="IPR004307">
    <property type="entry name" value="TspO_MBR"/>
</dbReference>
<dbReference type="InterPro" id="IPR038330">
    <property type="entry name" value="TspO/MBR-related_sf"/>
</dbReference>
<keyword evidence="5 6" id="KW-0472">Membrane</keyword>
<proteinExistence type="inferred from homology"/>
<keyword evidence="8" id="KW-1185">Reference proteome</keyword>
<dbReference type="AlphaFoldDB" id="A0A1D8IKG5"/>
<dbReference type="FunFam" id="1.20.1260.100:FF:000001">
    <property type="entry name" value="translocator protein 2"/>
    <property type="match status" value="1"/>
</dbReference>
<dbReference type="GO" id="GO:0016020">
    <property type="term" value="C:membrane"/>
    <property type="evidence" value="ECO:0007669"/>
    <property type="project" value="UniProtKB-SubCell"/>
</dbReference>
<evidence type="ECO:0000256" key="1">
    <source>
        <dbReference type="ARBA" id="ARBA00004141"/>
    </source>
</evidence>
<dbReference type="RefSeq" id="WP_070077348.1">
    <property type="nucleotide sequence ID" value="NZ_CP017415.1"/>
</dbReference>
<evidence type="ECO:0000256" key="5">
    <source>
        <dbReference type="ARBA" id="ARBA00023136"/>
    </source>
</evidence>
<name>A0A1D8IKG5_9GAMM</name>
<protein>
    <submittedName>
        <fullName evidence="7">Sensory protein</fullName>
    </submittedName>
</protein>
<feature type="transmembrane region" description="Helical" evidence="6">
    <location>
        <begin position="106"/>
        <end position="126"/>
    </location>
</feature>
<evidence type="ECO:0000313" key="8">
    <source>
        <dbReference type="Proteomes" id="UP000095401"/>
    </source>
</evidence>
<accession>A0A1D8IKG5</accession>
<feature type="transmembrane region" description="Helical" evidence="6">
    <location>
        <begin position="51"/>
        <end position="72"/>
    </location>
</feature>
<dbReference type="Pfam" id="PF03073">
    <property type="entry name" value="TspO_MBR"/>
    <property type="match status" value="1"/>
</dbReference>
<evidence type="ECO:0000256" key="3">
    <source>
        <dbReference type="ARBA" id="ARBA00022692"/>
    </source>
</evidence>
<evidence type="ECO:0000256" key="6">
    <source>
        <dbReference type="SAM" id="Phobius"/>
    </source>
</evidence>
<dbReference type="KEGG" id="aprs:BI364_02080"/>
<comment type="subcellular location">
    <subcellularLocation>
        <location evidence="1">Membrane</location>
        <topology evidence="1">Multi-pass membrane protein</topology>
    </subcellularLocation>
</comment>
<reference evidence="8" key="1">
    <citation type="submission" date="2016-09" db="EMBL/GenBank/DDBJ databases">
        <title>Acidihalobacter prosperus F5.</title>
        <authorList>
            <person name="Khaleque H.N."/>
            <person name="Ramsay J.P."/>
            <person name="Kaksonen A.H."/>
            <person name="Boxall N.J."/>
            <person name="Watkin E.L.J."/>
        </authorList>
    </citation>
    <scope>NUCLEOTIDE SEQUENCE [LARGE SCALE GENOMIC DNA]</scope>
    <source>
        <strain evidence="8">F5</strain>
    </source>
</reference>
<feature type="transmembrane region" description="Helical" evidence="6">
    <location>
        <begin position="133"/>
        <end position="154"/>
    </location>
</feature>
<dbReference type="Proteomes" id="UP000095401">
    <property type="component" value="Chromosome"/>
</dbReference>
<dbReference type="Gene3D" id="1.20.1260.100">
    <property type="entry name" value="TspO/MBR protein"/>
    <property type="match status" value="1"/>
</dbReference>
<dbReference type="EMBL" id="CP017415">
    <property type="protein sequence ID" value="AOU96956.1"/>
    <property type="molecule type" value="Genomic_DNA"/>
</dbReference>
<organism evidence="7 8">
    <name type="scientific">Acidihalobacter yilgarnensis</name>
    <dbReference type="NCBI Taxonomy" id="2819280"/>
    <lineage>
        <taxon>Bacteria</taxon>
        <taxon>Pseudomonadati</taxon>
        <taxon>Pseudomonadota</taxon>
        <taxon>Gammaproteobacteria</taxon>
        <taxon>Chromatiales</taxon>
        <taxon>Ectothiorhodospiraceae</taxon>
        <taxon>Acidihalobacter</taxon>
    </lineage>
</organism>
<gene>
    <name evidence="7" type="ORF">BI364_02080</name>
</gene>
<dbReference type="GO" id="GO:0033013">
    <property type="term" value="P:tetrapyrrole metabolic process"/>
    <property type="evidence" value="ECO:0007669"/>
    <property type="project" value="UniProtKB-ARBA"/>
</dbReference>
<dbReference type="PANTHER" id="PTHR10057:SF0">
    <property type="entry name" value="TRANSLOCATOR PROTEIN"/>
    <property type="match status" value="1"/>
</dbReference>
<dbReference type="CDD" id="cd15904">
    <property type="entry name" value="TSPO_MBR"/>
    <property type="match status" value="1"/>
</dbReference>
<evidence type="ECO:0000256" key="2">
    <source>
        <dbReference type="ARBA" id="ARBA00007524"/>
    </source>
</evidence>